<dbReference type="GO" id="GO:0005743">
    <property type="term" value="C:mitochondrial inner membrane"/>
    <property type="evidence" value="ECO:0007669"/>
    <property type="project" value="UniProtKB-ARBA"/>
</dbReference>
<dbReference type="CDD" id="cd00432">
    <property type="entry name" value="Ribosomal_L18_L5e"/>
    <property type="match status" value="1"/>
</dbReference>
<protein>
    <recommendedName>
        <fullName evidence="6">Large ribosomal subunit protein uL18m</fullName>
    </recommendedName>
    <alternativeName>
        <fullName evidence="7">39S ribosomal protein L18, mitochondrial</fullName>
    </alternativeName>
</protein>
<comment type="caution">
    <text evidence="8">The sequence shown here is derived from an EMBL/GenBank/DDBJ whole genome shotgun (WGS) entry which is preliminary data.</text>
</comment>
<dbReference type="InterPro" id="IPR005484">
    <property type="entry name" value="Ribosomal_uL18_bac/plant/anim"/>
</dbReference>
<dbReference type="GO" id="GO:0006412">
    <property type="term" value="P:translation"/>
    <property type="evidence" value="ECO:0007669"/>
    <property type="project" value="InterPro"/>
</dbReference>
<evidence type="ECO:0000313" key="8">
    <source>
        <dbReference type="EMBL" id="KAK0181061.1"/>
    </source>
</evidence>
<dbReference type="InterPro" id="IPR057268">
    <property type="entry name" value="Ribosomal_L18"/>
</dbReference>
<dbReference type="PANTHER" id="PTHR12899">
    <property type="entry name" value="39S RIBOSOMAL PROTEIN L18, MITOCHONDRIAL"/>
    <property type="match status" value="1"/>
</dbReference>
<dbReference type="Gene3D" id="3.30.420.80">
    <property type="entry name" value="Ribosomal protein S11"/>
    <property type="match status" value="1"/>
</dbReference>
<accession>A0AA39L147</accession>
<dbReference type="GO" id="GO:0003735">
    <property type="term" value="F:structural constituent of ribosome"/>
    <property type="evidence" value="ECO:0007669"/>
    <property type="project" value="InterPro"/>
</dbReference>
<evidence type="ECO:0000256" key="6">
    <source>
        <dbReference type="ARBA" id="ARBA00069051"/>
    </source>
</evidence>
<organism evidence="8 9">
    <name type="scientific">Microctonus hyperodae</name>
    <name type="common">Parasitoid wasp</name>
    <dbReference type="NCBI Taxonomy" id="165561"/>
    <lineage>
        <taxon>Eukaryota</taxon>
        <taxon>Metazoa</taxon>
        <taxon>Ecdysozoa</taxon>
        <taxon>Arthropoda</taxon>
        <taxon>Hexapoda</taxon>
        <taxon>Insecta</taxon>
        <taxon>Pterygota</taxon>
        <taxon>Neoptera</taxon>
        <taxon>Endopterygota</taxon>
        <taxon>Hymenoptera</taxon>
        <taxon>Apocrita</taxon>
        <taxon>Ichneumonoidea</taxon>
        <taxon>Braconidae</taxon>
        <taxon>Euphorinae</taxon>
        <taxon>Microctonus</taxon>
    </lineage>
</organism>
<dbReference type="AlphaFoldDB" id="A0AA39L147"/>
<evidence type="ECO:0000256" key="3">
    <source>
        <dbReference type="ARBA" id="ARBA00022980"/>
    </source>
</evidence>
<comment type="subcellular location">
    <subcellularLocation>
        <location evidence="1">Mitochondrion</location>
    </subcellularLocation>
</comment>
<dbReference type="GO" id="GO:0008097">
    <property type="term" value="F:5S rRNA binding"/>
    <property type="evidence" value="ECO:0007669"/>
    <property type="project" value="TreeGrafter"/>
</dbReference>
<gene>
    <name evidence="8" type="ORF">PV327_003378</name>
</gene>
<evidence type="ECO:0000256" key="2">
    <source>
        <dbReference type="ARBA" id="ARBA00007116"/>
    </source>
</evidence>
<dbReference type="GO" id="GO:0005840">
    <property type="term" value="C:ribosome"/>
    <property type="evidence" value="ECO:0007669"/>
    <property type="project" value="UniProtKB-KW"/>
</dbReference>
<proteinExistence type="inferred from homology"/>
<evidence type="ECO:0000256" key="7">
    <source>
        <dbReference type="ARBA" id="ARBA00082661"/>
    </source>
</evidence>
<dbReference type="FunFam" id="3.30.420.80:FF:000005">
    <property type="entry name" value="39S ribosomal protein L18, mitochondrial"/>
    <property type="match status" value="1"/>
</dbReference>
<reference evidence="8" key="1">
    <citation type="journal article" date="2023" name="bioRxiv">
        <title>Scaffold-level genome assemblies of two parasitoid biocontrol wasps reveal the parthenogenesis mechanism and an associated novel virus.</title>
        <authorList>
            <person name="Inwood S."/>
            <person name="Skelly J."/>
            <person name="Guhlin J."/>
            <person name="Harrop T."/>
            <person name="Goldson S."/>
            <person name="Dearden P."/>
        </authorList>
    </citation>
    <scope>NUCLEOTIDE SEQUENCE</scope>
    <source>
        <strain evidence="8">Lincoln</strain>
        <tissue evidence="8">Whole body</tissue>
    </source>
</reference>
<keyword evidence="9" id="KW-1185">Reference proteome</keyword>
<evidence type="ECO:0000256" key="1">
    <source>
        <dbReference type="ARBA" id="ARBA00004173"/>
    </source>
</evidence>
<dbReference type="EMBL" id="JAQQBR010000002">
    <property type="protein sequence ID" value="KAK0181061.1"/>
    <property type="molecule type" value="Genomic_DNA"/>
</dbReference>
<name>A0AA39L147_MICHY</name>
<dbReference type="SUPFAM" id="SSF53137">
    <property type="entry name" value="Translational machinery components"/>
    <property type="match status" value="1"/>
</dbReference>
<dbReference type="Proteomes" id="UP001168972">
    <property type="component" value="Unassembled WGS sequence"/>
</dbReference>
<dbReference type="InterPro" id="IPR036967">
    <property type="entry name" value="Ribosomal_uS11_sf"/>
</dbReference>
<evidence type="ECO:0000256" key="5">
    <source>
        <dbReference type="ARBA" id="ARBA00023274"/>
    </source>
</evidence>
<evidence type="ECO:0000256" key="4">
    <source>
        <dbReference type="ARBA" id="ARBA00023128"/>
    </source>
</evidence>
<keyword evidence="5" id="KW-0687">Ribonucleoprotein</keyword>
<keyword evidence="4" id="KW-0496">Mitochondrion</keyword>
<dbReference type="GO" id="GO:1990904">
    <property type="term" value="C:ribonucleoprotein complex"/>
    <property type="evidence" value="ECO:0007669"/>
    <property type="project" value="UniProtKB-KW"/>
</dbReference>
<evidence type="ECO:0000313" key="9">
    <source>
        <dbReference type="Proteomes" id="UP001168972"/>
    </source>
</evidence>
<comment type="similarity">
    <text evidence="2">Belongs to the universal ribosomal protein uL18 family.</text>
</comment>
<dbReference type="PANTHER" id="PTHR12899:SF3">
    <property type="entry name" value="LARGE RIBOSOMAL SUBUNIT PROTEIN UL18M"/>
    <property type="match status" value="1"/>
</dbReference>
<sequence>MNNLITRLQLLKPLVNTKVDRLYSNAALLENCENINNRNPRNLELLRIARKPRGFQLERCSRQYWHKLIIERTTRSVTLAIEHYMNGIVVSASTKEWPIKKQLYRAQDSAAYLNLGRILAQRCLESGIMFVHNQLESENCEKINLALTELTKSGISLTEPPRYHHPASSCLYRPEKPWEVEEK</sequence>
<keyword evidence="3" id="KW-0689">Ribosomal protein</keyword>
<reference evidence="8" key="2">
    <citation type="submission" date="2023-03" db="EMBL/GenBank/DDBJ databases">
        <authorList>
            <person name="Inwood S.N."/>
            <person name="Skelly J.G."/>
            <person name="Guhlin J."/>
            <person name="Harrop T.W.R."/>
            <person name="Goldson S.G."/>
            <person name="Dearden P.K."/>
        </authorList>
    </citation>
    <scope>NUCLEOTIDE SEQUENCE</scope>
    <source>
        <strain evidence="8">Lincoln</strain>
        <tissue evidence="8">Whole body</tissue>
    </source>
</reference>